<dbReference type="EnsemblPlants" id="KQK01626">
    <property type="protein sequence ID" value="KQK01626"/>
    <property type="gene ID" value="BRADI_3g57180v3"/>
</dbReference>
<dbReference type="OMA" id="CRRMTIS"/>
<dbReference type="AlphaFoldDB" id="I1IEK8"/>
<keyword evidence="6" id="KW-1185">Reference proteome</keyword>
<reference evidence="4" key="2">
    <citation type="submission" date="2017-06" db="EMBL/GenBank/DDBJ databases">
        <title>WGS assembly of Brachypodium distachyon.</title>
        <authorList>
            <consortium name="The International Brachypodium Initiative"/>
            <person name="Lucas S."/>
            <person name="Harmon-Smith M."/>
            <person name="Lail K."/>
            <person name="Tice H."/>
            <person name="Grimwood J."/>
            <person name="Bruce D."/>
            <person name="Barry K."/>
            <person name="Shu S."/>
            <person name="Lindquist E."/>
            <person name="Wang M."/>
            <person name="Pitluck S."/>
            <person name="Vogel J.P."/>
            <person name="Garvin D.F."/>
            <person name="Mockler T.C."/>
            <person name="Schmutz J."/>
            <person name="Rokhsar D."/>
            <person name="Bevan M.W."/>
        </authorList>
    </citation>
    <scope>NUCLEOTIDE SEQUENCE</scope>
    <source>
        <strain evidence="4">Bd21</strain>
    </source>
</reference>
<evidence type="ECO:0000256" key="2">
    <source>
        <dbReference type="ARBA" id="ARBA00023242"/>
    </source>
</evidence>
<dbReference type="GO" id="GO:0006950">
    <property type="term" value="P:response to stress"/>
    <property type="evidence" value="ECO:0007669"/>
    <property type="project" value="UniProtKB-ARBA"/>
</dbReference>
<feature type="region of interest" description="Disordered" evidence="3">
    <location>
        <begin position="101"/>
        <end position="264"/>
    </location>
</feature>
<evidence type="ECO:0000313" key="5">
    <source>
        <dbReference type="EnsemblPlants" id="KQK01626"/>
    </source>
</evidence>
<reference evidence="5" key="3">
    <citation type="submission" date="2018-08" db="UniProtKB">
        <authorList>
            <consortium name="EnsemblPlants"/>
        </authorList>
    </citation>
    <scope>IDENTIFICATION</scope>
    <source>
        <strain evidence="5">cv. Bd21</strain>
    </source>
</reference>
<organism evidence="5">
    <name type="scientific">Brachypodium distachyon</name>
    <name type="common">Purple false brome</name>
    <name type="synonym">Trachynia distachya</name>
    <dbReference type="NCBI Taxonomy" id="15368"/>
    <lineage>
        <taxon>Eukaryota</taxon>
        <taxon>Viridiplantae</taxon>
        <taxon>Streptophyta</taxon>
        <taxon>Embryophyta</taxon>
        <taxon>Tracheophyta</taxon>
        <taxon>Spermatophyta</taxon>
        <taxon>Magnoliopsida</taxon>
        <taxon>Liliopsida</taxon>
        <taxon>Poales</taxon>
        <taxon>Poaceae</taxon>
        <taxon>BOP clade</taxon>
        <taxon>Pooideae</taxon>
        <taxon>Stipodae</taxon>
        <taxon>Brachypodieae</taxon>
        <taxon>Brachypodium</taxon>
    </lineage>
</organism>
<dbReference type="HOGENOM" id="CLU_066531_0_0_1"/>
<accession>I1IEK8</accession>
<dbReference type="InterPro" id="IPR051992">
    <property type="entry name" value="OxStress_Response_Reg"/>
</dbReference>
<evidence type="ECO:0000313" key="4">
    <source>
        <dbReference type="EMBL" id="KQK01626.1"/>
    </source>
</evidence>
<reference evidence="4 5" key="1">
    <citation type="journal article" date="2010" name="Nature">
        <title>Genome sequencing and analysis of the model grass Brachypodium distachyon.</title>
        <authorList>
            <consortium name="International Brachypodium Initiative"/>
        </authorList>
    </citation>
    <scope>NUCLEOTIDE SEQUENCE [LARGE SCALE GENOMIC DNA]</scope>
    <source>
        <strain evidence="4 5">Bd21</strain>
    </source>
</reference>
<keyword evidence="2" id="KW-0539">Nucleus</keyword>
<dbReference type="FunCoup" id="I1IEK8">
    <property type="interactions" value="6"/>
</dbReference>
<proteinExistence type="predicted"/>
<gene>
    <name evidence="5" type="primary">LOC100842346</name>
    <name evidence="4" type="ORF">BRADI_3g57180v3</name>
</gene>
<dbReference type="EMBL" id="CM000882">
    <property type="protein sequence ID" value="KQK01626.1"/>
    <property type="molecule type" value="Genomic_DNA"/>
</dbReference>
<evidence type="ECO:0000256" key="1">
    <source>
        <dbReference type="ARBA" id="ARBA00004123"/>
    </source>
</evidence>
<dbReference type="KEGG" id="bdi:100842346"/>
<evidence type="ECO:0000256" key="3">
    <source>
        <dbReference type="SAM" id="MobiDB-lite"/>
    </source>
</evidence>
<feature type="compositionally biased region" description="Acidic residues" evidence="3">
    <location>
        <begin position="61"/>
        <end position="70"/>
    </location>
</feature>
<name>I1IEK8_BRADI</name>
<evidence type="ECO:0000313" key="6">
    <source>
        <dbReference type="Proteomes" id="UP000008810"/>
    </source>
</evidence>
<dbReference type="GeneID" id="100842346"/>
<dbReference type="PANTHER" id="PTHR33172">
    <property type="entry name" value="OS08G0516900 PROTEIN"/>
    <property type="match status" value="1"/>
</dbReference>
<sequence>MSIALKSGPGLGGGGGGARFGRVGRCGAYVASPPSSAGRGGSSSLGARDSDSPAAAAQWEWDGEEVEGGDGEVQSSYKGPFDTMDALQEALPYRKQVSKFYNGKSGSFPKPPDAMIASPPLKGLPKPGTPSPPLKGLPKADTPSPRKRKGLLPFSFKWGKAQNKEVFPEDDVVDSPSTCRRMTLSPAATSSSGSNSGSDDEAQKLPPRRPHRRPGNATGVFASPPAPRPPKLFPAHMRSQSMRDLQDETDSTVMVSPRDKRRKN</sequence>
<feature type="region of interest" description="Disordered" evidence="3">
    <location>
        <begin position="31"/>
        <end position="81"/>
    </location>
</feature>
<dbReference type="PANTHER" id="PTHR33172:SF57">
    <property type="entry name" value="OS02G0778700 PROTEIN"/>
    <property type="match status" value="1"/>
</dbReference>
<comment type="subcellular location">
    <subcellularLocation>
        <location evidence="1">Nucleus</location>
    </subcellularLocation>
</comment>
<dbReference type="Gramene" id="KQK01626">
    <property type="protein sequence ID" value="KQK01626"/>
    <property type="gene ID" value="BRADI_3g57180v3"/>
</dbReference>
<dbReference type="STRING" id="15368.I1IEK8"/>
<dbReference type="Proteomes" id="UP000008810">
    <property type="component" value="Chromosome 3"/>
</dbReference>
<dbReference type="eggNOG" id="KOG4210">
    <property type="taxonomic scope" value="Eukaryota"/>
</dbReference>
<dbReference type="GO" id="GO:0005634">
    <property type="term" value="C:nucleus"/>
    <property type="evidence" value="ECO:0007669"/>
    <property type="project" value="UniProtKB-SubCell"/>
</dbReference>
<protein>
    <submittedName>
        <fullName evidence="4 5">Uncharacterized protein</fullName>
    </submittedName>
</protein>
<dbReference type="OrthoDB" id="691484at2759"/>
<dbReference type="RefSeq" id="XP_003570512.1">
    <property type="nucleotide sequence ID" value="XM_003570464.4"/>
</dbReference>